<keyword evidence="1" id="KW-0812">Transmembrane</keyword>
<protein>
    <submittedName>
        <fullName evidence="2">Uncharacterized protein</fullName>
    </submittedName>
</protein>
<proteinExistence type="predicted"/>
<name>A0A6N2KDS5_SALVM</name>
<keyword evidence="1" id="KW-1133">Transmembrane helix</keyword>
<evidence type="ECO:0000256" key="1">
    <source>
        <dbReference type="SAM" id="Phobius"/>
    </source>
</evidence>
<feature type="transmembrane region" description="Helical" evidence="1">
    <location>
        <begin position="14"/>
        <end position="38"/>
    </location>
</feature>
<keyword evidence="1" id="KW-0472">Membrane</keyword>
<sequence length="95" mass="10490">MGIKEVPTLTLCHVLSFSFVMQLYLIKVLLFYLVIILISSSNIIVQSTLAQAVVTSINCSFLASRLDGLDMNFLLGNRHPGLLDSIFETLSVKSL</sequence>
<gene>
    <name evidence="2" type="ORF">SVIM_LOCUS67759</name>
</gene>
<dbReference type="AlphaFoldDB" id="A0A6N2KDS5"/>
<dbReference type="EMBL" id="CAADRP010000286">
    <property type="protein sequence ID" value="VFU26281.1"/>
    <property type="molecule type" value="Genomic_DNA"/>
</dbReference>
<organism evidence="2">
    <name type="scientific">Salix viminalis</name>
    <name type="common">Common osier</name>
    <name type="synonym">Basket willow</name>
    <dbReference type="NCBI Taxonomy" id="40686"/>
    <lineage>
        <taxon>Eukaryota</taxon>
        <taxon>Viridiplantae</taxon>
        <taxon>Streptophyta</taxon>
        <taxon>Embryophyta</taxon>
        <taxon>Tracheophyta</taxon>
        <taxon>Spermatophyta</taxon>
        <taxon>Magnoliopsida</taxon>
        <taxon>eudicotyledons</taxon>
        <taxon>Gunneridae</taxon>
        <taxon>Pentapetalae</taxon>
        <taxon>rosids</taxon>
        <taxon>fabids</taxon>
        <taxon>Malpighiales</taxon>
        <taxon>Salicaceae</taxon>
        <taxon>Saliceae</taxon>
        <taxon>Salix</taxon>
    </lineage>
</organism>
<accession>A0A6N2KDS5</accession>
<evidence type="ECO:0000313" key="2">
    <source>
        <dbReference type="EMBL" id="VFU26281.1"/>
    </source>
</evidence>
<reference evidence="2" key="1">
    <citation type="submission" date="2019-03" db="EMBL/GenBank/DDBJ databases">
        <authorList>
            <person name="Mank J."/>
            <person name="Almeida P."/>
        </authorList>
    </citation>
    <scope>NUCLEOTIDE SEQUENCE</scope>
    <source>
        <strain evidence="2">78183</strain>
    </source>
</reference>